<name>A0A0V0J9Q8_SCHSO</name>
<evidence type="ECO:0000313" key="1">
    <source>
        <dbReference type="EMBL" id="JAP62512.1"/>
    </source>
</evidence>
<proteinExistence type="predicted"/>
<reference evidence="1" key="1">
    <citation type="submission" date="2016-01" db="EMBL/GenBank/DDBJ databases">
        <title>Reference transcriptome for the parasite Schistocephalus solidus: insights into the molecular evolution of parasitism.</title>
        <authorList>
            <person name="Hebert F.O."/>
            <person name="Grambauer S."/>
            <person name="Barber I."/>
            <person name="Landry C.R."/>
            <person name="Aubin-Horth N."/>
        </authorList>
    </citation>
    <scope>NUCLEOTIDE SEQUENCE</scope>
</reference>
<dbReference type="EMBL" id="GEEE01000713">
    <property type="protein sequence ID" value="JAP62512.1"/>
    <property type="molecule type" value="Transcribed_RNA"/>
</dbReference>
<organism evidence="1">
    <name type="scientific">Schistocephalus solidus</name>
    <name type="common">Tapeworm</name>
    <dbReference type="NCBI Taxonomy" id="70667"/>
    <lineage>
        <taxon>Eukaryota</taxon>
        <taxon>Metazoa</taxon>
        <taxon>Spiralia</taxon>
        <taxon>Lophotrochozoa</taxon>
        <taxon>Platyhelminthes</taxon>
        <taxon>Cestoda</taxon>
        <taxon>Eucestoda</taxon>
        <taxon>Diphyllobothriidea</taxon>
        <taxon>Diphyllobothriidae</taxon>
        <taxon>Schistocephalus</taxon>
    </lineage>
</organism>
<accession>A0A0V0J9Q8</accession>
<dbReference type="AlphaFoldDB" id="A0A0V0J9Q8"/>
<gene>
    <name evidence="1" type="ORF">TR132445</name>
</gene>
<sequence>MAPKIAHVGESSGKMSIREKALVHGTQVSAGLFLSEMWLTQPAASCRFKVLEKVTLLHLTVRLSSSTRSTVCSTAWWCRNSELCVNQILVRVNLCCIYRTLSPYPTWARCHYLVKKTGGWRGSRRLGRPEPPLSISPHLARVSRSQFHRGNIEKEPLQPDSQSTSRPLHNTTYSGLSLMSELCRQLVTL</sequence>
<protein>
    <submittedName>
        <fullName evidence="1">Uncharacterized protein</fullName>
    </submittedName>
</protein>